<dbReference type="PANTHER" id="PTHR12558">
    <property type="entry name" value="CELL DIVISION CYCLE 16,23,27"/>
    <property type="match status" value="1"/>
</dbReference>
<evidence type="ECO:0000313" key="2">
    <source>
        <dbReference type="EMBL" id="MFC3145860.1"/>
    </source>
</evidence>
<dbReference type="SUPFAM" id="SSF48452">
    <property type="entry name" value="TPR-like"/>
    <property type="match status" value="3"/>
</dbReference>
<dbReference type="Proteomes" id="UP001595632">
    <property type="component" value="Unassembled WGS sequence"/>
</dbReference>
<dbReference type="SMART" id="SM00028">
    <property type="entry name" value="TPR"/>
    <property type="match status" value="5"/>
</dbReference>
<keyword evidence="3" id="KW-1185">Reference proteome</keyword>
<dbReference type="PROSITE" id="PS50005">
    <property type="entry name" value="TPR"/>
    <property type="match status" value="1"/>
</dbReference>
<name>A0ABV7GWE8_9RHOB</name>
<evidence type="ECO:0000313" key="3">
    <source>
        <dbReference type="Proteomes" id="UP001595632"/>
    </source>
</evidence>
<dbReference type="InterPro" id="IPR019734">
    <property type="entry name" value="TPR_rpt"/>
</dbReference>
<dbReference type="EMBL" id="JBHRTB010000010">
    <property type="protein sequence ID" value="MFC3145860.1"/>
    <property type="molecule type" value="Genomic_DNA"/>
</dbReference>
<evidence type="ECO:0000256" key="1">
    <source>
        <dbReference type="PROSITE-ProRule" id="PRU00339"/>
    </source>
</evidence>
<dbReference type="PANTHER" id="PTHR12558:SF13">
    <property type="entry name" value="CELL DIVISION CYCLE PROTEIN 27 HOMOLOG"/>
    <property type="match status" value="1"/>
</dbReference>
<gene>
    <name evidence="2" type="ORF">ACFOGP_24270</name>
</gene>
<feature type="repeat" description="TPR" evidence="1">
    <location>
        <begin position="727"/>
        <end position="760"/>
    </location>
</feature>
<dbReference type="RefSeq" id="WP_275634783.1">
    <property type="nucleotide sequence ID" value="NZ_JARGYD010000012.1"/>
</dbReference>
<dbReference type="Gene3D" id="1.25.40.10">
    <property type="entry name" value="Tetratricopeptide repeat domain"/>
    <property type="match status" value="5"/>
</dbReference>
<organism evidence="2 3">
    <name type="scientific">Psychromarinibacter halotolerans</name>
    <dbReference type="NCBI Taxonomy" id="1775175"/>
    <lineage>
        <taxon>Bacteria</taxon>
        <taxon>Pseudomonadati</taxon>
        <taxon>Pseudomonadota</taxon>
        <taxon>Alphaproteobacteria</taxon>
        <taxon>Rhodobacterales</taxon>
        <taxon>Paracoccaceae</taxon>
        <taxon>Psychromarinibacter</taxon>
    </lineage>
</organism>
<comment type="caution">
    <text evidence="2">The sequence shown here is derived from an EMBL/GenBank/DDBJ whole genome shotgun (WGS) entry which is preliminary data.</text>
</comment>
<dbReference type="Pfam" id="PF13432">
    <property type="entry name" value="TPR_16"/>
    <property type="match status" value="1"/>
</dbReference>
<reference evidence="3" key="1">
    <citation type="journal article" date="2019" name="Int. J. Syst. Evol. Microbiol.">
        <title>The Global Catalogue of Microorganisms (GCM) 10K type strain sequencing project: providing services to taxonomists for standard genome sequencing and annotation.</title>
        <authorList>
            <consortium name="The Broad Institute Genomics Platform"/>
            <consortium name="The Broad Institute Genome Sequencing Center for Infectious Disease"/>
            <person name="Wu L."/>
            <person name="Ma J."/>
        </authorList>
    </citation>
    <scope>NUCLEOTIDE SEQUENCE [LARGE SCALE GENOMIC DNA]</scope>
    <source>
        <strain evidence="3">KCTC 52366</strain>
    </source>
</reference>
<protein>
    <submittedName>
        <fullName evidence="2">Tetratricopeptide repeat protein</fullName>
    </submittedName>
</protein>
<keyword evidence="1" id="KW-0802">TPR repeat</keyword>
<sequence length="786" mass="87345">MALYEEGDVARAIVEMRNVFRIDSTHREGRLLMARIEMERDNPPGAYGHYRALTEQFPDDFEAQRAAAELAAELNDWDAASMHAKAAAEQLAEGETDPVIRSVELGAAYRAARQENDLPAAREIAEEAGELLQDNPDIVMLRRIRVDDRFAAQDWEGALTEIDGVIAATPDDQSFYLLRLTALDQLGRSDEIEAQLRDMVDRFPEDDIRRVLVTWYMEQDRASDAEAYLREQIDPENPDAIDRMVLVTFLSQLRGAEAARSEIDTILADTPDDSPDRPLFRSVAASLDFDLGNRDAALAEMQDIIAGSEPSDQTRRIKITYAKMLDSTGNSVGARALVEEVLEEDSSNVEALKMRANWMIADDSPDEALVELRRALDQAPRDAEVLTLMAQAQERLGSHELSGEMLALAVEASGAAAEESLRYATFLVQDDRLLPAESVLIDALRLQPENHMILAALGNVYVRLEDWGRTQGVIDALQRLDSEEAARVANELTGQVLAGQNRQSELQSFLEQLAGAQGSDGQAIAAAIRLRVAQGDLDGAMEYLNERLAENPDNPGLRLISAALLSREDRHDEARTTLRELLQEFPDNQQLWMALYNVNLAAGEPEAAEEVLQEGLQEVPDGVVLRFTSAVEAERNGDIENAIAVYESLYESNSGSLVVANNLASLISSYREDDESLQRAYAIARRLRGSEIPQFQDTYGWIAARLGNIDEALEYLEPSAEGLQDDATAQYHLARTYVMAGREEDALEVYRRTLAILDTNRRQLPFREEVVAEISRLEAAEPSVDN</sequence>
<dbReference type="Pfam" id="PF14559">
    <property type="entry name" value="TPR_19"/>
    <property type="match status" value="3"/>
</dbReference>
<dbReference type="InterPro" id="IPR011990">
    <property type="entry name" value="TPR-like_helical_dom_sf"/>
</dbReference>
<accession>A0ABV7GWE8</accession>
<proteinExistence type="predicted"/>